<feature type="domain" description="HTH araC/xylS-type" evidence="4">
    <location>
        <begin position="287"/>
        <end position="388"/>
    </location>
</feature>
<keyword evidence="1" id="KW-0805">Transcription regulation</keyword>
<dbReference type="SUPFAM" id="SSF46689">
    <property type="entry name" value="Homeodomain-like"/>
    <property type="match status" value="1"/>
</dbReference>
<dbReference type="GO" id="GO:0005829">
    <property type="term" value="C:cytosol"/>
    <property type="evidence" value="ECO:0007669"/>
    <property type="project" value="TreeGrafter"/>
</dbReference>
<organism evidence="5 6">
    <name type="scientific">Kutzneria kofuensis</name>
    <dbReference type="NCBI Taxonomy" id="103725"/>
    <lineage>
        <taxon>Bacteria</taxon>
        <taxon>Bacillati</taxon>
        <taxon>Actinomycetota</taxon>
        <taxon>Actinomycetes</taxon>
        <taxon>Pseudonocardiales</taxon>
        <taxon>Pseudonocardiaceae</taxon>
        <taxon>Kutzneria</taxon>
    </lineage>
</organism>
<dbReference type="PROSITE" id="PS01124">
    <property type="entry name" value="HTH_ARAC_FAMILY_2"/>
    <property type="match status" value="1"/>
</dbReference>
<dbReference type="AlphaFoldDB" id="A0A7W9KFU0"/>
<dbReference type="PANTHER" id="PTHR47894:SF1">
    <property type="entry name" value="HTH-TYPE TRANSCRIPTIONAL REGULATOR VQSM"/>
    <property type="match status" value="1"/>
</dbReference>
<reference evidence="5 6" key="1">
    <citation type="submission" date="2020-08" db="EMBL/GenBank/DDBJ databases">
        <title>Sequencing the genomes of 1000 actinobacteria strains.</title>
        <authorList>
            <person name="Klenk H.-P."/>
        </authorList>
    </citation>
    <scope>NUCLEOTIDE SEQUENCE [LARGE SCALE GENOMIC DNA]</scope>
    <source>
        <strain evidence="5 6">DSM 43851</strain>
    </source>
</reference>
<keyword evidence="2 5" id="KW-0238">DNA-binding</keyword>
<dbReference type="EMBL" id="JACHIR010000001">
    <property type="protein sequence ID" value="MBB5891363.1"/>
    <property type="molecule type" value="Genomic_DNA"/>
</dbReference>
<dbReference type="GO" id="GO:0000976">
    <property type="term" value="F:transcription cis-regulatory region binding"/>
    <property type="evidence" value="ECO:0007669"/>
    <property type="project" value="TreeGrafter"/>
</dbReference>
<keyword evidence="6" id="KW-1185">Reference proteome</keyword>
<sequence length="394" mass="42755">MRTTRFGVSMTPTTDVVATREPAVAAEESGLAHAARRAPYAGDARTGRATAAIRRASAAIPPSILRTLTAFTARSGVDLRPALAAVGLHEDVMASTSLRVSYRQSCAVIRRALELTGDARLGLRVGVAEQMTTWGLAGFAGMAAETLRHAIETGVRYQRSIGWMVVWSAGEERDGYVARAELPDPSVDPEVAAFLHEKAFATAVNQTRLGFSPEFRPVRVEFSHRAPVDTTPYDQVFGCPVVFGAPANRLVYCPTLVHSPMPGANPATFASATECLEAQLSAGRGAQELSETLEISIAQSLPEVPSFAEQARRHALSERTLRRRLAVDGTSYEAIVDGGRRERVEHLLRDGDRTLRDIAHQAGFADERGLRRAIRRWYGMSSAELRRHLADNAG</sequence>
<evidence type="ECO:0000256" key="1">
    <source>
        <dbReference type="ARBA" id="ARBA00023015"/>
    </source>
</evidence>
<gene>
    <name evidence="5" type="ORF">BJ998_002559</name>
</gene>
<name>A0A7W9KFU0_9PSEU</name>
<proteinExistence type="predicted"/>
<dbReference type="Gene3D" id="1.10.10.60">
    <property type="entry name" value="Homeodomain-like"/>
    <property type="match status" value="1"/>
</dbReference>
<comment type="caution">
    <text evidence="5">The sequence shown here is derived from an EMBL/GenBank/DDBJ whole genome shotgun (WGS) entry which is preliminary data.</text>
</comment>
<dbReference type="RefSeq" id="WP_221337985.1">
    <property type="nucleotide sequence ID" value="NZ_BAAAWY010000053.1"/>
</dbReference>
<dbReference type="SMART" id="SM00342">
    <property type="entry name" value="HTH_ARAC"/>
    <property type="match status" value="1"/>
</dbReference>
<dbReference type="Pfam" id="PF12833">
    <property type="entry name" value="HTH_18"/>
    <property type="match status" value="1"/>
</dbReference>
<protein>
    <submittedName>
        <fullName evidence="5">AraC-like DNA-binding protein</fullName>
    </submittedName>
</protein>
<evidence type="ECO:0000313" key="6">
    <source>
        <dbReference type="Proteomes" id="UP000585638"/>
    </source>
</evidence>
<dbReference type="PANTHER" id="PTHR47894">
    <property type="entry name" value="HTH-TYPE TRANSCRIPTIONAL REGULATOR GADX"/>
    <property type="match status" value="1"/>
</dbReference>
<evidence type="ECO:0000256" key="2">
    <source>
        <dbReference type="ARBA" id="ARBA00023125"/>
    </source>
</evidence>
<dbReference type="GO" id="GO:0003700">
    <property type="term" value="F:DNA-binding transcription factor activity"/>
    <property type="evidence" value="ECO:0007669"/>
    <property type="project" value="InterPro"/>
</dbReference>
<evidence type="ECO:0000313" key="5">
    <source>
        <dbReference type="EMBL" id="MBB5891363.1"/>
    </source>
</evidence>
<dbReference type="Proteomes" id="UP000585638">
    <property type="component" value="Unassembled WGS sequence"/>
</dbReference>
<evidence type="ECO:0000259" key="4">
    <source>
        <dbReference type="PROSITE" id="PS01124"/>
    </source>
</evidence>
<dbReference type="Pfam" id="PF12625">
    <property type="entry name" value="Arabinose_bd"/>
    <property type="match status" value="1"/>
</dbReference>
<dbReference type="InterPro" id="IPR032687">
    <property type="entry name" value="AraC-type_N"/>
</dbReference>
<accession>A0A7W9KFU0</accession>
<dbReference type="InterPro" id="IPR009057">
    <property type="entry name" value="Homeodomain-like_sf"/>
</dbReference>
<keyword evidence="3" id="KW-0804">Transcription</keyword>
<evidence type="ECO:0000256" key="3">
    <source>
        <dbReference type="ARBA" id="ARBA00023163"/>
    </source>
</evidence>
<dbReference type="InterPro" id="IPR018060">
    <property type="entry name" value="HTH_AraC"/>
</dbReference>